<dbReference type="OrthoDB" id="4207188at2759"/>
<accession>A0A1J9PEA7</accession>
<dbReference type="STRING" id="1447872.A0A1J9PEA7"/>
<reference evidence="1 2" key="1">
    <citation type="submission" date="2015-07" db="EMBL/GenBank/DDBJ databases">
        <title>Emmonsia species relationships and genome sequence.</title>
        <authorList>
            <consortium name="The Broad Institute Genomics Platform"/>
            <person name="Cuomo C.A."/>
            <person name="Munoz J.F."/>
            <person name="Imamovic A."/>
            <person name="Priest M.E."/>
            <person name="Young S."/>
            <person name="Clay O.K."/>
            <person name="McEwen J.G."/>
        </authorList>
    </citation>
    <scope>NUCLEOTIDE SEQUENCE [LARGE SCALE GENOMIC DNA]</scope>
    <source>
        <strain evidence="1 2">UAMH 9510</strain>
    </source>
</reference>
<comment type="caution">
    <text evidence="1">The sequence shown here is derived from an EMBL/GenBank/DDBJ whole genome shotgun (WGS) entry which is preliminary data.</text>
</comment>
<evidence type="ECO:0000313" key="2">
    <source>
        <dbReference type="Proteomes" id="UP000182235"/>
    </source>
</evidence>
<protein>
    <submittedName>
        <fullName evidence="1">Uncharacterized protein</fullName>
    </submittedName>
</protein>
<dbReference type="VEuPathDB" id="FungiDB:AJ78_05293"/>
<name>A0A1J9PEA7_9EURO</name>
<proteinExistence type="predicted"/>
<gene>
    <name evidence="1" type="ORF">AJ78_05293</name>
</gene>
<keyword evidence="2" id="KW-1185">Reference proteome</keyword>
<evidence type="ECO:0000313" key="1">
    <source>
        <dbReference type="EMBL" id="OJD14358.1"/>
    </source>
</evidence>
<organism evidence="1 2">
    <name type="scientific">Emergomyces pasteurianus Ep9510</name>
    <dbReference type="NCBI Taxonomy" id="1447872"/>
    <lineage>
        <taxon>Eukaryota</taxon>
        <taxon>Fungi</taxon>
        <taxon>Dikarya</taxon>
        <taxon>Ascomycota</taxon>
        <taxon>Pezizomycotina</taxon>
        <taxon>Eurotiomycetes</taxon>
        <taxon>Eurotiomycetidae</taxon>
        <taxon>Onygenales</taxon>
        <taxon>Ajellomycetaceae</taxon>
        <taxon>Emergomyces</taxon>
    </lineage>
</organism>
<dbReference type="Proteomes" id="UP000182235">
    <property type="component" value="Unassembled WGS sequence"/>
</dbReference>
<sequence length="124" mass="14126">MDKDYRIRYRSEDLKNLNWNKHWMSYIQEVAKGLNRNADLGTFDTAHTPATEEVLGGFMEKLEIGDETSKLLNLYGIVNTALICICEDCAYGCLGSRKVDGPLSERLSILDKRTSLIMENLYEA</sequence>
<dbReference type="EMBL" id="LGRN01000225">
    <property type="protein sequence ID" value="OJD14358.1"/>
    <property type="molecule type" value="Genomic_DNA"/>
</dbReference>
<dbReference type="AlphaFoldDB" id="A0A1J9PEA7"/>